<evidence type="ECO:0000256" key="2">
    <source>
        <dbReference type="ARBA" id="ARBA00022963"/>
    </source>
</evidence>
<gene>
    <name evidence="4" type="ORF">EY643_11575</name>
</gene>
<dbReference type="AlphaFoldDB" id="A0A5P9NKW3"/>
<evidence type="ECO:0000313" key="5">
    <source>
        <dbReference type="Proteomes" id="UP000326287"/>
    </source>
</evidence>
<dbReference type="PANTHER" id="PTHR10272">
    <property type="entry name" value="PLATELET-ACTIVATING FACTOR ACETYLHYDROLASE"/>
    <property type="match status" value="1"/>
</dbReference>
<keyword evidence="2" id="KW-0442">Lipid degradation</keyword>
<dbReference type="GO" id="GO:0016042">
    <property type="term" value="P:lipid catabolic process"/>
    <property type="evidence" value="ECO:0007669"/>
    <property type="project" value="UniProtKB-KW"/>
</dbReference>
<reference evidence="4 5" key="1">
    <citation type="submission" date="2019-02" db="EMBL/GenBank/DDBJ databases">
        <authorList>
            <person name="Li S.-H."/>
        </authorList>
    </citation>
    <scope>NUCLEOTIDE SEQUENCE [LARGE SCALE GENOMIC DNA]</scope>
    <source>
        <strain evidence="4 5">IMCC14385</strain>
    </source>
</reference>
<dbReference type="KEGG" id="halc:EY643_11575"/>
<dbReference type="InterPro" id="IPR029058">
    <property type="entry name" value="AB_hydrolase_fold"/>
</dbReference>
<keyword evidence="1" id="KW-0378">Hydrolase</keyword>
<sequence length="299" mass="32260">MITVIKNSFISNTAPSVTTVCIDGLKKIGIACALALMPVGAAVADIMTTANVGGVEVEIRRAGNGIYPLIMFSHGMGGCPGNTDGIQSRLADAGYIVVAPKHQDCITGSSTPDVPWTQPENWTDQTNRNRRDDIHAVLDALPASTYSQYIEDFSNIGCMGHSMGGYTCMGVAGAWSSWTRSEIGPVAALSPWHRPLMVQNRVADMTNSQTLYQGGTLDNPITPELIQTGGTYVQTPTPKYGQIFNRAGHTAWTDGILSGRFHGQMAYYLIAFFDAYLKNGSETDLEVKKSRVSTLAYEH</sequence>
<evidence type="ECO:0000313" key="4">
    <source>
        <dbReference type="EMBL" id="QFU76249.1"/>
    </source>
</evidence>
<protein>
    <recommendedName>
        <fullName evidence="6">Alpha/beta hydrolase</fullName>
    </recommendedName>
</protein>
<accession>A0A5P9NKW3</accession>
<dbReference type="InterPro" id="IPR017395">
    <property type="entry name" value="Chlorophyllase-like"/>
</dbReference>
<evidence type="ECO:0000256" key="3">
    <source>
        <dbReference type="ARBA" id="ARBA00023098"/>
    </source>
</evidence>
<dbReference type="PANTHER" id="PTHR10272:SF0">
    <property type="entry name" value="PLATELET-ACTIVATING FACTOR ACETYLHYDROLASE"/>
    <property type="match status" value="1"/>
</dbReference>
<evidence type="ECO:0008006" key="6">
    <source>
        <dbReference type="Google" id="ProtNLM"/>
    </source>
</evidence>
<dbReference type="Proteomes" id="UP000326287">
    <property type="component" value="Chromosome"/>
</dbReference>
<keyword evidence="3" id="KW-0443">Lipid metabolism</keyword>
<dbReference type="SUPFAM" id="SSF53474">
    <property type="entry name" value="alpha/beta-Hydrolases"/>
    <property type="match status" value="1"/>
</dbReference>
<dbReference type="GO" id="GO:0003847">
    <property type="term" value="F:1-alkyl-2-acetylglycerophosphocholine esterase activity"/>
    <property type="evidence" value="ECO:0007669"/>
    <property type="project" value="TreeGrafter"/>
</dbReference>
<dbReference type="OrthoDB" id="192696at2"/>
<organism evidence="4 5">
    <name type="scientific">Halioglobus maricola</name>
    <dbReference type="NCBI Taxonomy" id="2601894"/>
    <lineage>
        <taxon>Bacteria</taxon>
        <taxon>Pseudomonadati</taxon>
        <taxon>Pseudomonadota</taxon>
        <taxon>Gammaproteobacteria</taxon>
        <taxon>Cellvibrionales</taxon>
        <taxon>Halieaceae</taxon>
        <taxon>Halioglobus</taxon>
    </lineage>
</organism>
<keyword evidence="5" id="KW-1185">Reference proteome</keyword>
<evidence type="ECO:0000256" key="1">
    <source>
        <dbReference type="ARBA" id="ARBA00022801"/>
    </source>
</evidence>
<dbReference type="EMBL" id="CP036422">
    <property type="protein sequence ID" value="QFU76249.1"/>
    <property type="molecule type" value="Genomic_DNA"/>
</dbReference>
<proteinExistence type="predicted"/>
<dbReference type="Pfam" id="PF07224">
    <property type="entry name" value="Chlorophyllase"/>
    <property type="match status" value="1"/>
</dbReference>
<name>A0A5P9NKW3_9GAMM</name>
<dbReference type="RefSeq" id="WP_152662355.1">
    <property type="nucleotide sequence ID" value="NZ_CP036422.1"/>
</dbReference>
<dbReference type="Gene3D" id="3.40.50.1820">
    <property type="entry name" value="alpha/beta hydrolase"/>
    <property type="match status" value="1"/>
</dbReference>